<dbReference type="NCBIfam" id="TIGR02989">
    <property type="entry name" value="Sig-70_gvs1"/>
    <property type="match status" value="1"/>
</dbReference>
<dbReference type="CDD" id="cd06171">
    <property type="entry name" value="Sigma70_r4"/>
    <property type="match status" value="1"/>
</dbReference>
<dbReference type="InterPro" id="IPR013249">
    <property type="entry name" value="RNA_pol_sigma70_r4_t2"/>
</dbReference>
<feature type="domain" description="RNA polymerase sigma factor 70 region 4 type 2" evidence="6">
    <location>
        <begin position="112"/>
        <end position="163"/>
    </location>
</feature>
<evidence type="ECO:0000259" key="5">
    <source>
        <dbReference type="Pfam" id="PF04542"/>
    </source>
</evidence>
<dbReference type="Gene3D" id="1.10.10.10">
    <property type="entry name" value="Winged helix-like DNA-binding domain superfamily/Winged helix DNA-binding domain"/>
    <property type="match status" value="1"/>
</dbReference>
<accession>A0A9X2FA96</accession>
<feature type="domain" description="RNA polymerase sigma-70 region 2" evidence="5">
    <location>
        <begin position="17"/>
        <end position="82"/>
    </location>
</feature>
<dbReference type="AlphaFoldDB" id="A0A9X2FA96"/>
<dbReference type="SUPFAM" id="SSF88946">
    <property type="entry name" value="Sigma2 domain of RNA polymerase sigma factors"/>
    <property type="match status" value="1"/>
</dbReference>
<evidence type="ECO:0000259" key="6">
    <source>
        <dbReference type="Pfam" id="PF08281"/>
    </source>
</evidence>
<keyword evidence="8" id="KW-1185">Reference proteome</keyword>
<comment type="similarity">
    <text evidence="1">Belongs to the sigma-70 factor family. ECF subfamily.</text>
</comment>
<dbReference type="InterPro" id="IPR039425">
    <property type="entry name" value="RNA_pol_sigma-70-like"/>
</dbReference>
<name>A0A9X2FA96_9BACT</name>
<dbReference type="NCBIfam" id="TIGR02937">
    <property type="entry name" value="sigma70-ECF"/>
    <property type="match status" value="1"/>
</dbReference>
<reference evidence="7" key="1">
    <citation type="submission" date="2022-06" db="EMBL/GenBank/DDBJ databases">
        <title>Aeoliella straminimaris, a novel planctomycete from sediments.</title>
        <authorList>
            <person name="Vitorino I.R."/>
            <person name="Lage O.M."/>
        </authorList>
    </citation>
    <scope>NUCLEOTIDE SEQUENCE</scope>
    <source>
        <strain evidence="7">ICT_H6.2</strain>
    </source>
</reference>
<dbReference type="Pfam" id="PF04542">
    <property type="entry name" value="Sigma70_r2"/>
    <property type="match status" value="1"/>
</dbReference>
<comment type="caution">
    <text evidence="7">The sequence shown here is derived from an EMBL/GenBank/DDBJ whole genome shotgun (WGS) entry which is preliminary data.</text>
</comment>
<dbReference type="InterPro" id="IPR013325">
    <property type="entry name" value="RNA_pol_sigma_r2"/>
</dbReference>
<dbReference type="PANTHER" id="PTHR43133">
    <property type="entry name" value="RNA POLYMERASE ECF-TYPE SIGMA FACTO"/>
    <property type="match status" value="1"/>
</dbReference>
<protein>
    <submittedName>
        <fullName evidence="7">Sigma-70 family RNA polymerase sigma factor</fullName>
    </submittedName>
</protein>
<dbReference type="GO" id="GO:0003677">
    <property type="term" value="F:DNA binding"/>
    <property type="evidence" value="ECO:0007669"/>
    <property type="project" value="InterPro"/>
</dbReference>
<dbReference type="PANTHER" id="PTHR43133:SF51">
    <property type="entry name" value="RNA POLYMERASE SIGMA FACTOR"/>
    <property type="match status" value="1"/>
</dbReference>
<dbReference type="InterPro" id="IPR007627">
    <property type="entry name" value="RNA_pol_sigma70_r2"/>
</dbReference>
<dbReference type="InterPro" id="IPR013324">
    <property type="entry name" value="RNA_pol_sigma_r3/r4-like"/>
</dbReference>
<dbReference type="InterPro" id="IPR014284">
    <property type="entry name" value="RNA_pol_sigma-70_dom"/>
</dbReference>
<dbReference type="EMBL" id="JAMXLR010000055">
    <property type="protein sequence ID" value="MCO6045302.1"/>
    <property type="molecule type" value="Genomic_DNA"/>
</dbReference>
<proteinExistence type="inferred from homology"/>
<dbReference type="Proteomes" id="UP001155241">
    <property type="component" value="Unassembled WGS sequence"/>
</dbReference>
<evidence type="ECO:0000256" key="2">
    <source>
        <dbReference type="ARBA" id="ARBA00023015"/>
    </source>
</evidence>
<dbReference type="RefSeq" id="WP_252853418.1">
    <property type="nucleotide sequence ID" value="NZ_JAMXLR010000055.1"/>
</dbReference>
<dbReference type="Gene3D" id="1.10.1740.10">
    <property type="match status" value="1"/>
</dbReference>
<evidence type="ECO:0000256" key="4">
    <source>
        <dbReference type="ARBA" id="ARBA00023163"/>
    </source>
</evidence>
<evidence type="ECO:0000256" key="1">
    <source>
        <dbReference type="ARBA" id="ARBA00010641"/>
    </source>
</evidence>
<dbReference type="InterPro" id="IPR014331">
    <property type="entry name" value="RNA_pol_sigma70_ECF_RHOBA"/>
</dbReference>
<evidence type="ECO:0000313" key="8">
    <source>
        <dbReference type="Proteomes" id="UP001155241"/>
    </source>
</evidence>
<dbReference type="InterPro" id="IPR036388">
    <property type="entry name" value="WH-like_DNA-bd_sf"/>
</dbReference>
<dbReference type="GO" id="GO:0006352">
    <property type="term" value="P:DNA-templated transcription initiation"/>
    <property type="evidence" value="ECO:0007669"/>
    <property type="project" value="InterPro"/>
</dbReference>
<gene>
    <name evidence="7" type="ORF">NG895_15430</name>
</gene>
<sequence length="179" mass="20819">MNQRTKQYTDSYLDSLTQYQKHLHGYILASLGSRADADDVLQKTNLVLLRKESSFPEDGEFLPWAIAIARFEILAFCRETNRERMVFASQLVEWMSDRAAEVVLDTSDRQAALERCLSRLSLRHQEVIKQRYGEDVPLSHIAKEMGRSVEGVKSMLFRLRKRLEQCVEESLSHRLRAED</sequence>
<keyword evidence="3" id="KW-0731">Sigma factor</keyword>
<keyword evidence="4" id="KW-0804">Transcription</keyword>
<evidence type="ECO:0000313" key="7">
    <source>
        <dbReference type="EMBL" id="MCO6045302.1"/>
    </source>
</evidence>
<dbReference type="GO" id="GO:0016987">
    <property type="term" value="F:sigma factor activity"/>
    <property type="evidence" value="ECO:0007669"/>
    <property type="project" value="UniProtKB-KW"/>
</dbReference>
<dbReference type="SUPFAM" id="SSF88659">
    <property type="entry name" value="Sigma3 and sigma4 domains of RNA polymerase sigma factors"/>
    <property type="match status" value="1"/>
</dbReference>
<evidence type="ECO:0000256" key="3">
    <source>
        <dbReference type="ARBA" id="ARBA00023082"/>
    </source>
</evidence>
<keyword evidence="2" id="KW-0805">Transcription regulation</keyword>
<dbReference type="Pfam" id="PF08281">
    <property type="entry name" value="Sigma70_r4_2"/>
    <property type="match status" value="1"/>
</dbReference>
<organism evidence="7 8">
    <name type="scientific">Aeoliella straminimaris</name>
    <dbReference type="NCBI Taxonomy" id="2954799"/>
    <lineage>
        <taxon>Bacteria</taxon>
        <taxon>Pseudomonadati</taxon>
        <taxon>Planctomycetota</taxon>
        <taxon>Planctomycetia</taxon>
        <taxon>Pirellulales</taxon>
        <taxon>Lacipirellulaceae</taxon>
        <taxon>Aeoliella</taxon>
    </lineage>
</organism>